<keyword evidence="2" id="KW-0456">Lyase</keyword>
<dbReference type="RefSeq" id="WP_407281124.1">
    <property type="nucleotide sequence ID" value="NZ_CP141259.1"/>
</dbReference>
<dbReference type="CDD" id="cd03414">
    <property type="entry name" value="CbiX_SirB_C"/>
    <property type="match status" value="1"/>
</dbReference>
<evidence type="ECO:0000256" key="3">
    <source>
        <dbReference type="SAM" id="MobiDB-lite"/>
    </source>
</evidence>
<dbReference type="Gene3D" id="3.40.50.1400">
    <property type="match status" value="2"/>
</dbReference>
<feature type="compositionally biased region" description="Basic residues" evidence="3">
    <location>
        <begin position="289"/>
        <end position="300"/>
    </location>
</feature>
<evidence type="ECO:0000313" key="4">
    <source>
        <dbReference type="EMBL" id="WRL48991.1"/>
    </source>
</evidence>
<evidence type="ECO:0000256" key="1">
    <source>
        <dbReference type="ARBA" id="ARBA00022723"/>
    </source>
</evidence>
<organism evidence="4 5">
    <name type="scientific">Aromatoleum evansii</name>
    <name type="common">Azoarcus evansii</name>
    <dbReference type="NCBI Taxonomy" id="59406"/>
    <lineage>
        <taxon>Bacteria</taxon>
        <taxon>Pseudomonadati</taxon>
        <taxon>Pseudomonadota</taxon>
        <taxon>Betaproteobacteria</taxon>
        <taxon>Rhodocyclales</taxon>
        <taxon>Rhodocyclaceae</taxon>
        <taxon>Aromatoleum</taxon>
    </lineage>
</organism>
<dbReference type="PANTHER" id="PTHR33542:SF3">
    <property type="entry name" value="SIROHYDROCHLORIN FERROCHELATASE, CHLOROPLASTIC"/>
    <property type="match status" value="1"/>
</dbReference>
<feature type="region of interest" description="Disordered" evidence="3">
    <location>
        <begin position="274"/>
        <end position="329"/>
    </location>
</feature>
<dbReference type="SUPFAM" id="SSF53800">
    <property type="entry name" value="Chelatase"/>
    <property type="match status" value="1"/>
</dbReference>
<accession>A0ABZ1ASW8</accession>
<protein>
    <submittedName>
        <fullName evidence="4">Sirohydrochlorin chelatase</fullName>
    </submittedName>
</protein>
<dbReference type="EMBL" id="CP141259">
    <property type="protein sequence ID" value="WRL48991.1"/>
    <property type="molecule type" value="Genomic_DNA"/>
</dbReference>
<dbReference type="InterPro" id="IPR050963">
    <property type="entry name" value="Sirohydro_Cobaltochel/CbiX"/>
</dbReference>
<dbReference type="InterPro" id="IPR002762">
    <property type="entry name" value="CbiX-like"/>
</dbReference>
<dbReference type="Proteomes" id="UP001626593">
    <property type="component" value="Chromosome"/>
</dbReference>
<evidence type="ECO:0000313" key="5">
    <source>
        <dbReference type="Proteomes" id="UP001626593"/>
    </source>
</evidence>
<reference evidence="4 5" key="1">
    <citation type="submission" date="2023-12" db="EMBL/GenBank/DDBJ databases">
        <title>A. evansii MAY27, complete genome.</title>
        <authorList>
            <person name="Wang Y."/>
        </authorList>
    </citation>
    <scope>NUCLEOTIDE SEQUENCE [LARGE SCALE GENOMIC DNA]</scope>
    <source>
        <strain evidence="4 5">MAY27</strain>
    </source>
</reference>
<sequence>MQDTTILLVGHGSRNRAGNDEIERFAQAWRERRPEWRIEACFIEYADVLLDAGLDRAAHGVKRVIVIPFILNAAGHVKMEIPAAIEAARERHPGVAFDCTRHLGMGREIFDVLTGQLDRLMRALHMPDPCTTGVILLGRGSSDAGANGELAKMARWIFEDTDHELVDLAFTGVTWPRLETAVQRQVRLGMTQIAVVPVYLFTGVLIERIDAQLARLRAQYPQIAFALGTHFGFDPGIFKLVEARVADAQSGETALLECDGCKYRLAAEDEHLHDHSHTAGHHAHDGHDHPHHHHDHGHAHGGHDHGHACSHHSSTTNRPHAGCAHHAHA</sequence>
<name>A0ABZ1ASW8_AROEV</name>
<keyword evidence="5" id="KW-1185">Reference proteome</keyword>
<dbReference type="PANTHER" id="PTHR33542">
    <property type="entry name" value="SIROHYDROCHLORIN FERROCHELATASE, CHLOROPLASTIC"/>
    <property type="match status" value="1"/>
</dbReference>
<gene>
    <name evidence="4" type="ORF">U5817_22810</name>
</gene>
<feature type="compositionally biased region" description="Basic and acidic residues" evidence="3">
    <location>
        <begin position="274"/>
        <end position="288"/>
    </location>
</feature>
<keyword evidence="1" id="KW-0479">Metal-binding</keyword>
<evidence type="ECO:0000256" key="2">
    <source>
        <dbReference type="ARBA" id="ARBA00023239"/>
    </source>
</evidence>
<dbReference type="CDD" id="cd03416">
    <property type="entry name" value="CbiX_SirB_N"/>
    <property type="match status" value="1"/>
</dbReference>
<proteinExistence type="predicted"/>
<dbReference type="Pfam" id="PF01903">
    <property type="entry name" value="CbiX"/>
    <property type="match status" value="2"/>
</dbReference>